<reference evidence="2" key="1">
    <citation type="submission" date="2014-03" db="EMBL/GenBank/DDBJ databases">
        <title>The sialotranscriptome of Amblyomma triste, Amblyomma parvum and Amblyomma cajennense ticks, uncovered by 454-based RNA-seq.</title>
        <authorList>
            <person name="Garcia G.R."/>
            <person name="Gardinassi L.G."/>
            <person name="Ribeiro J.M."/>
            <person name="Anatriello E."/>
            <person name="Ferreira B.R."/>
            <person name="Moreira H.N."/>
            <person name="Mafra C."/>
            <person name="Olegario M.M."/>
            <person name="Szabo P.J."/>
            <person name="Miranda-Santos I.K."/>
            <person name="Maruyama S.R."/>
        </authorList>
    </citation>
    <scope>NUCLEOTIDE SEQUENCE</scope>
    <source>
        <strain evidence="2">Uberlandia</strain>
        <tissue evidence="2">Salivary glands</tissue>
    </source>
</reference>
<sequence>MKTYMLSALVLVLVFALHDLSRAEEDATETTAGTIFHKFCTMDPDDMAKLLECLAGKLPDVVPQLEEMGYKVSDLGEKVCKTRDGNFPMELMLLVGKVLPYVDECLLPPQTA</sequence>
<name>A0A023FDY2_AMBCJ</name>
<evidence type="ECO:0000256" key="1">
    <source>
        <dbReference type="SAM" id="SignalP"/>
    </source>
</evidence>
<dbReference type="AlphaFoldDB" id="A0A023FDY2"/>
<evidence type="ECO:0000313" key="2">
    <source>
        <dbReference type="EMBL" id="JAC18964.1"/>
    </source>
</evidence>
<keyword evidence="1" id="KW-0732">Signal</keyword>
<feature type="signal peptide" evidence="1">
    <location>
        <begin position="1"/>
        <end position="23"/>
    </location>
</feature>
<feature type="chain" id="PRO_5001516476" evidence="1">
    <location>
        <begin position="24"/>
        <end position="112"/>
    </location>
</feature>
<organism evidence="2">
    <name type="scientific">Amblyomma cajennense</name>
    <name type="common">Cayenne tick</name>
    <name type="synonym">Acarus cajennensis</name>
    <dbReference type="NCBI Taxonomy" id="34607"/>
    <lineage>
        <taxon>Eukaryota</taxon>
        <taxon>Metazoa</taxon>
        <taxon>Ecdysozoa</taxon>
        <taxon>Arthropoda</taxon>
        <taxon>Chelicerata</taxon>
        <taxon>Arachnida</taxon>
        <taxon>Acari</taxon>
        <taxon>Parasitiformes</taxon>
        <taxon>Ixodida</taxon>
        <taxon>Ixodoidea</taxon>
        <taxon>Ixodidae</taxon>
        <taxon>Amblyomminae</taxon>
        <taxon>Amblyomma</taxon>
    </lineage>
</organism>
<accession>A0A023FDY2</accession>
<proteinExistence type="evidence at transcript level"/>
<dbReference type="EMBL" id="GBBK01005518">
    <property type="protein sequence ID" value="JAC18964.1"/>
    <property type="molecule type" value="mRNA"/>
</dbReference>
<protein>
    <submittedName>
        <fullName evidence="2">Putative secreted protein</fullName>
    </submittedName>
</protein>